<keyword evidence="10" id="KW-1185">Reference proteome</keyword>
<dbReference type="Proteomes" id="UP000462449">
    <property type="component" value="Unassembled WGS sequence"/>
</dbReference>
<dbReference type="PROSITE" id="PS50110">
    <property type="entry name" value="RESPONSE_REGULATORY"/>
    <property type="match status" value="1"/>
</dbReference>
<dbReference type="EC" id="2.7.13.3" evidence="2"/>
<evidence type="ECO:0000313" key="10">
    <source>
        <dbReference type="Proteomes" id="UP000285951"/>
    </source>
</evidence>
<dbReference type="InterPro" id="IPR003661">
    <property type="entry name" value="HisK_dim/P_dom"/>
</dbReference>
<organism evidence="8 11">
    <name type="scientific">Labilibaculum euxinus</name>
    <dbReference type="NCBI Taxonomy" id="2686357"/>
    <lineage>
        <taxon>Bacteria</taxon>
        <taxon>Pseudomonadati</taxon>
        <taxon>Bacteroidota</taxon>
        <taxon>Bacteroidia</taxon>
        <taxon>Marinilabiliales</taxon>
        <taxon>Marinifilaceae</taxon>
        <taxon>Labilibaculum</taxon>
    </lineage>
</organism>
<keyword evidence="5" id="KW-0175">Coiled coil</keyword>
<dbReference type="EMBL" id="QTZN02000053">
    <property type="protein sequence ID" value="MVB08798.1"/>
    <property type="molecule type" value="Genomic_DNA"/>
</dbReference>
<reference evidence="8 11" key="2">
    <citation type="submission" date="2019-12" db="EMBL/GenBank/DDBJ databases">
        <title>Draft genome sequence of Labilibaculum sp. strain 44 isolated from deep waters of Black Sea.</title>
        <authorList>
            <person name="Yadav S."/>
            <person name="Villanueva L."/>
        </authorList>
    </citation>
    <scope>NUCLEOTIDE SEQUENCE [LARGE SCALE GENOMIC DNA]</scope>
    <source>
        <strain evidence="8 11">44</strain>
    </source>
</reference>
<dbReference type="EMBL" id="WOTW01000053">
    <property type="protein sequence ID" value="MUP39593.1"/>
    <property type="molecule type" value="Genomic_DNA"/>
</dbReference>
<dbReference type="Gene3D" id="3.30.565.10">
    <property type="entry name" value="Histidine kinase-like ATPase, C-terminal domain"/>
    <property type="match status" value="1"/>
</dbReference>
<feature type="modified residue" description="4-aspartylphosphate" evidence="4">
    <location>
        <position position="60"/>
    </location>
</feature>
<dbReference type="SMART" id="SM00448">
    <property type="entry name" value="REC"/>
    <property type="match status" value="1"/>
</dbReference>
<dbReference type="CDD" id="cd00082">
    <property type="entry name" value="HisKA"/>
    <property type="match status" value="1"/>
</dbReference>
<dbReference type="InterPro" id="IPR003594">
    <property type="entry name" value="HATPase_dom"/>
</dbReference>
<dbReference type="SUPFAM" id="SSF52172">
    <property type="entry name" value="CheY-like"/>
    <property type="match status" value="1"/>
</dbReference>
<dbReference type="Pfam" id="PF00512">
    <property type="entry name" value="HisKA"/>
    <property type="match status" value="1"/>
</dbReference>
<dbReference type="Pfam" id="PF00072">
    <property type="entry name" value="Response_reg"/>
    <property type="match status" value="1"/>
</dbReference>
<protein>
    <recommendedName>
        <fullName evidence="2">histidine kinase</fullName>
        <ecNumber evidence="2">2.7.13.3</ecNumber>
    </recommendedName>
</protein>
<dbReference type="Pfam" id="PF02518">
    <property type="entry name" value="HATPase_c"/>
    <property type="match status" value="1"/>
</dbReference>
<dbReference type="PANTHER" id="PTHR43547:SF2">
    <property type="entry name" value="HYBRID SIGNAL TRANSDUCTION HISTIDINE KINASE C"/>
    <property type="match status" value="1"/>
</dbReference>
<dbReference type="SUPFAM" id="SSF47384">
    <property type="entry name" value="Homodimeric domain of signal transducing histidine kinase"/>
    <property type="match status" value="1"/>
</dbReference>
<dbReference type="RefSeq" id="WP_156196991.1">
    <property type="nucleotide sequence ID" value="NZ_QTZN02000053.1"/>
</dbReference>
<dbReference type="OrthoDB" id="9781208at2"/>
<dbReference type="InterPro" id="IPR005467">
    <property type="entry name" value="His_kinase_dom"/>
</dbReference>
<dbReference type="AlphaFoldDB" id="A0A7M4DAB4"/>
<evidence type="ECO:0000256" key="3">
    <source>
        <dbReference type="ARBA" id="ARBA00022553"/>
    </source>
</evidence>
<dbReference type="GO" id="GO:0000155">
    <property type="term" value="F:phosphorelay sensor kinase activity"/>
    <property type="evidence" value="ECO:0007669"/>
    <property type="project" value="InterPro"/>
</dbReference>
<dbReference type="Gene3D" id="1.10.287.130">
    <property type="match status" value="1"/>
</dbReference>
<dbReference type="SMART" id="SM00388">
    <property type="entry name" value="HisKA"/>
    <property type="match status" value="1"/>
</dbReference>
<evidence type="ECO:0000313" key="11">
    <source>
        <dbReference type="Proteomes" id="UP000462449"/>
    </source>
</evidence>
<feature type="domain" description="Histidine kinase" evidence="6">
    <location>
        <begin position="181"/>
        <end position="393"/>
    </location>
</feature>
<evidence type="ECO:0000256" key="2">
    <source>
        <dbReference type="ARBA" id="ARBA00012438"/>
    </source>
</evidence>
<name>A0A7M4DAB4_9BACT</name>
<feature type="domain" description="Response regulatory" evidence="7">
    <location>
        <begin position="10"/>
        <end position="127"/>
    </location>
</feature>
<sequence>METISNNKIKILAVDDNPKNIQVIGSILRDEGYSVGFAYDGQQALNLLNKIQDFNLVLLDVNMPVMNGFETCKAMRENENMKEIPVVFLTALNESENVVNGFEAGGQDYIIKPFNSKEVLVRVKTHIDLKRSKDQLKKVNQWLEEKVTERTKELQKANSELEEVNQELEVLDKAKSDFLSIISHQINTPLNGIIGFIGILKNELVDSNVTEMLHYLEISANRLHRFAKVSLKITELRTKKQTLQKSEIRLSDLIESTKLNLSEQIKAKKANVVFDGKIDNAHINGAQELVEFCFESILDNAIKYSPNGGLVRVNIDSDIKKTTCSFIDQGEGFNPQTLKNRFKLFATNSQYHDDQNGLDLATVKLIMDAHNGEIIATNNEEIGAAVLLIFPNE</sequence>
<reference evidence="9 10" key="1">
    <citation type="submission" date="2019-11" db="EMBL/GenBank/DDBJ databases">
        <title>Draft genome sequence of Labilibaculum sp. strain SYP isolated from Black Sea.</title>
        <authorList>
            <person name="Yadav S."/>
            <person name="Villanueva L."/>
        </authorList>
    </citation>
    <scope>NUCLEOTIDE SEQUENCE [LARGE SCALE GENOMIC DNA]</scope>
    <source>
        <strain evidence="9 10">44</strain>
    </source>
</reference>
<comment type="catalytic activity">
    <reaction evidence="1">
        <text>ATP + protein L-histidine = ADP + protein N-phospho-L-histidine.</text>
        <dbReference type="EC" id="2.7.13.3"/>
    </reaction>
</comment>
<dbReference type="InterPro" id="IPR011006">
    <property type="entry name" value="CheY-like_superfamily"/>
</dbReference>
<evidence type="ECO:0000256" key="4">
    <source>
        <dbReference type="PROSITE-ProRule" id="PRU00169"/>
    </source>
</evidence>
<dbReference type="Gene3D" id="3.40.50.2300">
    <property type="match status" value="1"/>
</dbReference>
<feature type="coiled-coil region" evidence="5">
    <location>
        <begin position="140"/>
        <end position="174"/>
    </location>
</feature>
<dbReference type="SMART" id="SM00387">
    <property type="entry name" value="HATPase_c"/>
    <property type="match status" value="1"/>
</dbReference>
<dbReference type="PANTHER" id="PTHR43547">
    <property type="entry name" value="TWO-COMPONENT HISTIDINE KINASE"/>
    <property type="match status" value="1"/>
</dbReference>
<evidence type="ECO:0000259" key="7">
    <source>
        <dbReference type="PROSITE" id="PS50110"/>
    </source>
</evidence>
<dbReference type="InterPro" id="IPR036097">
    <property type="entry name" value="HisK_dim/P_sf"/>
</dbReference>
<evidence type="ECO:0000313" key="8">
    <source>
        <dbReference type="EMBL" id="MUP39593.1"/>
    </source>
</evidence>
<proteinExistence type="predicted"/>
<dbReference type="Proteomes" id="UP000285951">
    <property type="component" value="Unassembled WGS sequence"/>
</dbReference>
<dbReference type="PROSITE" id="PS50109">
    <property type="entry name" value="HIS_KIN"/>
    <property type="match status" value="1"/>
</dbReference>
<evidence type="ECO:0000256" key="5">
    <source>
        <dbReference type="SAM" id="Coils"/>
    </source>
</evidence>
<comment type="caution">
    <text evidence="8">The sequence shown here is derived from an EMBL/GenBank/DDBJ whole genome shotgun (WGS) entry which is preliminary data.</text>
</comment>
<keyword evidence="3 4" id="KW-0597">Phosphoprotein</keyword>
<evidence type="ECO:0000313" key="9">
    <source>
        <dbReference type="EMBL" id="MVB08798.1"/>
    </source>
</evidence>
<dbReference type="InterPro" id="IPR036890">
    <property type="entry name" value="HATPase_C_sf"/>
</dbReference>
<dbReference type="InterPro" id="IPR001789">
    <property type="entry name" value="Sig_transdc_resp-reg_receiver"/>
</dbReference>
<dbReference type="SUPFAM" id="SSF55874">
    <property type="entry name" value="ATPase domain of HSP90 chaperone/DNA topoisomerase II/histidine kinase"/>
    <property type="match status" value="1"/>
</dbReference>
<evidence type="ECO:0000256" key="1">
    <source>
        <dbReference type="ARBA" id="ARBA00000085"/>
    </source>
</evidence>
<accession>A0A7M4DAB4</accession>
<evidence type="ECO:0000259" key="6">
    <source>
        <dbReference type="PROSITE" id="PS50109"/>
    </source>
</evidence>
<gene>
    <name evidence="9" type="ORF">DWB62_017405</name>
    <name evidence="8" type="ORF">GNY23_17405</name>
</gene>